<evidence type="ECO:0000256" key="4">
    <source>
        <dbReference type="ARBA" id="ARBA00023136"/>
    </source>
</evidence>
<evidence type="ECO:0000256" key="3">
    <source>
        <dbReference type="ARBA" id="ARBA00022989"/>
    </source>
</evidence>
<dbReference type="SUPFAM" id="SSF51306">
    <property type="entry name" value="LexA/Signal peptidase"/>
    <property type="match status" value="1"/>
</dbReference>
<dbReference type="Proteomes" id="UP000324021">
    <property type="component" value="Unassembled WGS sequence"/>
</dbReference>
<dbReference type="GO" id="GO:0006465">
    <property type="term" value="P:signal peptide processing"/>
    <property type="evidence" value="ECO:0007669"/>
    <property type="project" value="InterPro"/>
</dbReference>
<dbReference type="AlphaFoldDB" id="A0A1I0DXV4"/>
<dbReference type="InterPro" id="IPR036286">
    <property type="entry name" value="LexA/Signal_pep-like_sf"/>
</dbReference>
<dbReference type="GO" id="GO:0016020">
    <property type="term" value="C:membrane"/>
    <property type="evidence" value="ECO:0007669"/>
    <property type="project" value="UniProtKB-SubCell"/>
</dbReference>
<dbReference type="EMBL" id="FMZP01000006">
    <property type="protein sequence ID" value="SDC71825.1"/>
    <property type="molecule type" value="Genomic_DNA"/>
</dbReference>
<dbReference type="EMBL" id="FOIC01000006">
    <property type="protein sequence ID" value="SET37505.1"/>
    <property type="molecule type" value="Genomic_DNA"/>
</dbReference>
<evidence type="ECO:0000313" key="7">
    <source>
        <dbReference type="EMBL" id="SDC71825.1"/>
    </source>
</evidence>
<organism evidence="8 9">
    <name type="scientific">Natrinema hispanicum</name>
    <dbReference type="NCBI Taxonomy" id="392421"/>
    <lineage>
        <taxon>Archaea</taxon>
        <taxon>Methanobacteriati</taxon>
        <taxon>Methanobacteriota</taxon>
        <taxon>Stenosarchaea group</taxon>
        <taxon>Halobacteria</taxon>
        <taxon>Halobacteriales</taxon>
        <taxon>Natrialbaceae</taxon>
        <taxon>Natrinema</taxon>
    </lineage>
</organism>
<feature type="transmembrane region" description="Helical" evidence="6">
    <location>
        <begin position="264"/>
        <end position="284"/>
    </location>
</feature>
<protein>
    <submittedName>
        <fullName evidence="8">Signal peptidase, endoplasmic reticulum-type</fullName>
    </submittedName>
</protein>
<dbReference type="InterPro" id="IPR001733">
    <property type="entry name" value="Peptidase_S26B"/>
</dbReference>
<feature type="region of interest" description="Disordered" evidence="5">
    <location>
        <begin position="1"/>
        <end position="50"/>
    </location>
</feature>
<dbReference type="OrthoDB" id="4822at2157"/>
<reference evidence="9 10" key="2">
    <citation type="submission" date="2016-10" db="EMBL/GenBank/DDBJ databases">
        <authorList>
            <person name="Varghese N."/>
            <person name="Submissions S."/>
        </authorList>
    </citation>
    <scope>NUCLEOTIDE SEQUENCE [LARGE SCALE GENOMIC DNA]</scope>
    <source>
        <strain evidence="7 10">CDM_1</strain>
        <strain evidence="9">CDM_6</strain>
    </source>
</reference>
<feature type="compositionally biased region" description="Basic and acidic residues" evidence="5">
    <location>
        <begin position="1"/>
        <end position="35"/>
    </location>
</feature>
<evidence type="ECO:0000313" key="10">
    <source>
        <dbReference type="Proteomes" id="UP000324021"/>
    </source>
</evidence>
<name>A0A1I0DXV4_9EURY</name>
<evidence type="ECO:0000256" key="1">
    <source>
        <dbReference type="ARBA" id="ARBA00004370"/>
    </source>
</evidence>
<dbReference type="Proteomes" id="UP000199320">
    <property type="component" value="Unassembled WGS sequence"/>
</dbReference>
<keyword evidence="3 6" id="KW-1133">Transmembrane helix</keyword>
<comment type="subcellular location">
    <subcellularLocation>
        <location evidence="1">Membrane</location>
    </subcellularLocation>
</comment>
<dbReference type="PANTHER" id="PTHR10806">
    <property type="entry name" value="SIGNAL PEPTIDASE COMPLEX CATALYTIC SUBUNIT SEC11"/>
    <property type="match status" value="1"/>
</dbReference>
<accession>A0A1I0DXV4</accession>
<keyword evidence="2 6" id="KW-0812">Transmembrane</keyword>
<dbReference type="STRING" id="392421.SAMN04488694_10617"/>
<evidence type="ECO:0000256" key="6">
    <source>
        <dbReference type="SAM" id="Phobius"/>
    </source>
</evidence>
<proteinExistence type="predicted"/>
<evidence type="ECO:0000313" key="8">
    <source>
        <dbReference type="EMBL" id="SET37505.1"/>
    </source>
</evidence>
<evidence type="ECO:0000256" key="2">
    <source>
        <dbReference type="ARBA" id="ARBA00022692"/>
    </source>
</evidence>
<dbReference type="InterPro" id="IPR019533">
    <property type="entry name" value="Peptidase_S26"/>
</dbReference>
<evidence type="ECO:0000313" key="9">
    <source>
        <dbReference type="Proteomes" id="UP000199320"/>
    </source>
</evidence>
<keyword evidence="9" id="KW-1185">Reference proteome</keyword>
<dbReference type="GO" id="GO:0004252">
    <property type="term" value="F:serine-type endopeptidase activity"/>
    <property type="evidence" value="ECO:0007669"/>
    <property type="project" value="InterPro"/>
</dbReference>
<feature type="transmembrane region" description="Helical" evidence="6">
    <location>
        <begin position="75"/>
        <end position="96"/>
    </location>
</feature>
<dbReference type="RefSeq" id="WP_092931795.1">
    <property type="nucleotide sequence ID" value="NZ_FMZP01000006.1"/>
</dbReference>
<sequence>MDGPDAGKSDSDRSDRLDALSRRDRDPTTESDGRGQDVGTRPRTRGSDAETIADDGIGRWLLETDTRVGTAIRDIVTIVAIVAISGCLLVGIGGVWPPFVAVESGSMEPNIGQGDLVFIVDEGRFAGDGAVAETSIVTVRRGHDSSYQRFGKSGDVIIFLPNGDPTKTPTIHRAQFRVEEGERWVETKANPAYLNGASCADLASCPAPHDGFITKGDANPAYDQVPWSGANTTVVSAQWVTGKAMVRVPWIGEIRLAADSVRSVVGIGPIIVATVGSVLALIWYGTAAETRDP</sequence>
<keyword evidence="4 6" id="KW-0472">Membrane</keyword>
<dbReference type="CDD" id="cd06530">
    <property type="entry name" value="S26_SPase_I"/>
    <property type="match status" value="1"/>
</dbReference>
<dbReference type="PANTHER" id="PTHR10806:SF6">
    <property type="entry name" value="SIGNAL PEPTIDASE COMPLEX CATALYTIC SUBUNIT SEC11"/>
    <property type="match status" value="1"/>
</dbReference>
<gene>
    <name evidence="8" type="ORF">SAMN04488694_10617</name>
    <name evidence="7" type="ORF">SAMN05192552_1006179</name>
</gene>
<evidence type="ECO:0000256" key="5">
    <source>
        <dbReference type="SAM" id="MobiDB-lite"/>
    </source>
</evidence>
<reference evidence="8" key="1">
    <citation type="submission" date="2016-10" db="EMBL/GenBank/DDBJ databases">
        <authorList>
            <person name="de Groot N.N."/>
        </authorList>
    </citation>
    <scope>NUCLEOTIDE SEQUENCE [LARGE SCALE GENOMIC DNA]</scope>
    <source>
        <strain evidence="8">CDM_6</strain>
    </source>
</reference>